<dbReference type="Pfam" id="PF00873">
    <property type="entry name" value="ACR_tran"/>
    <property type="match status" value="1"/>
</dbReference>
<feature type="transmembrane region" description="Helical" evidence="8">
    <location>
        <begin position="848"/>
        <end position="867"/>
    </location>
</feature>
<dbReference type="GO" id="GO:0005886">
    <property type="term" value="C:plasma membrane"/>
    <property type="evidence" value="ECO:0007669"/>
    <property type="project" value="UniProtKB-SubCell"/>
</dbReference>
<keyword evidence="10" id="KW-1185">Reference proteome</keyword>
<feature type="transmembrane region" description="Helical" evidence="8">
    <location>
        <begin position="945"/>
        <end position="966"/>
    </location>
</feature>
<feature type="transmembrane region" description="Helical" evidence="8">
    <location>
        <begin position="385"/>
        <end position="409"/>
    </location>
</feature>
<feature type="transmembrane region" description="Helical" evidence="8">
    <location>
        <begin position="874"/>
        <end position="893"/>
    </location>
</feature>
<keyword evidence="4" id="KW-0997">Cell inner membrane</keyword>
<dbReference type="FunFam" id="1.20.1640.10:FF:000001">
    <property type="entry name" value="Efflux pump membrane transporter"/>
    <property type="match status" value="1"/>
</dbReference>
<dbReference type="Gene3D" id="3.30.70.1320">
    <property type="entry name" value="Multidrug efflux transporter AcrB pore domain like"/>
    <property type="match status" value="1"/>
</dbReference>
<dbReference type="SUPFAM" id="SSF82714">
    <property type="entry name" value="Multidrug efflux transporter AcrB TolC docking domain, DN and DC subdomains"/>
    <property type="match status" value="2"/>
</dbReference>
<evidence type="ECO:0000256" key="1">
    <source>
        <dbReference type="ARBA" id="ARBA00004429"/>
    </source>
</evidence>
<dbReference type="PANTHER" id="PTHR32063:SF14">
    <property type="entry name" value="BLL4319 PROTEIN"/>
    <property type="match status" value="1"/>
</dbReference>
<dbReference type="PANTHER" id="PTHR32063">
    <property type="match status" value="1"/>
</dbReference>
<protein>
    <submittedName>
        <fullName evidence="9">MexW/MexI family multidrug efflux RND transporter permease subunit</fullName>
    </submittedName>
</protein>
<dbReference type="Gene3D" id="1.20.1640.10">
    <property type="entry name" value="Multidrug efflux transporter AcrB transmembrane domain"/>
    <property type="match status" value="2"/>
</dbReference>
<feature type="transmembrane region" description="Helical" evidence="8">
    <location>
        <begin position="905"/>
        <end position="924"/>
    </location>
</feature>
<dbReference type="PRINTS" id="PR00702">
    <property type="entry name" value="ACRIFLAVINRP"/>
</dbReference>
<feature type="transmembrane region" description="Helical" evidence="8">
    <location>
        <begin position="525"/>
        <end position="544"/>
    </location>
</feature>
<feature type="transmembrane region" description="Helical" evidence="8">
    <location>
        <begin position="333"/>
        <end position="352"/>
    </location>
</feature>
<proteinExistence type="predicted"/>
<feature type="transmembrane region" description="Helical" evidence="8">
    <location>
        <begin position="978"/>
        <end position="1004"/>
    </location>
</feature>
<keyword evidence="5 8" id="KW-0812">Transmembrane</keyword>
<dbReference type="Gene3D" id="3.30.70.1440">
    <property type="entry name" value="Multidrug efflux transporter AcrB pore domain"/>
    <property type="match status" value="1"/>
</dbReference>
<dbReference type="NCBIfam" id="NF033617">
    <property type="entry name" value="RND_permease_2"/>
    <property type="match status" value="1"/>
</dbReference>
<dbReference type="RefSeq" id="WP_125015075.1">
    <property type="nucleotide sequence ID" value="NZ_QWEZ01000001.1"/>
</dbReference>
<feature type="transmembrane region" description="Helical" evidence="8">
    <location>
        <begin position="359"/>
        <end position="379"/>
    </location>
</feature>
<comment type="subcellular location">
    <subcellularLocation>
        <location evidence="1">Cell inner membrane</location>
        <topology evidence="1">Multi-pass membrane protein</topology>
    </subcellularLocation>
</comment>
<evidence type="ECO:0000256" key="3">
    <source>
        <dbReference type="ARBA" id="ARBA00022475"/>
    </source>
</evidence>
<evidence type="ECO:0000256" key="6">
    <source>
        <dbReference type="ARBA" id="ARBA00022989"/>
    </source>
</evidence>
<evidence type="ECO:0000256" key="4">
    <source>
        <dbReference type="ARBA" id="ARBA00022519"/>
    </source>
</evidence>
<organism evidence="9 10">
    <name type="scientific">Aestuariirhabdus litorea</name>
    <dbReference type="NCBI Taxonomy" id="2528527"/>
    <lineage>
        <taxon>Bacteria</taxon>
        <taxon>Pseudomonadati</taxon>
        <taxon>Pseudomonadota</taxon>
        <taxon>Gammaproteobacteria</taxon>
        <taxon>Oceanospirillales</taxon>
        <taxon>Aestuariirhabdaceae</taxon>
        <taxon>Aestuariirhabdus</taxon>
    </lineage>
</organism>
<dbReference type="InterPro" id="IPR001036">
    <property type="entry name" value="Acrflvin-R"/>
</dbReference>
<name>A0A3P3VPK1_9GAMM</name>
<dbReference type="Gene3D" id="3.30.2090.10">
    <property type="entry name" value="Multidrug efflux transporter AcrB TolC docking domain, DN and DC subdomains"/>
    <property type="match status" value="2"/>
</dbReference>
<comment type="caution">
    <text evidence="9">The sequence shown here is derived from an EMBL/GenBank/DDBJ whole genome shotgun (WGS) entry which is preliminary data.</text>
</comment>
<dbReference type="InterPro" id="IPR027463">
    <property type="entry name" value="AcrB_DN_DC_subdom"/>
</dbReference>
<keyword evidence="3" id="KW-1003">Cell membrane</keyword>
<keyword evidence="7 8" id="KW-0472">Membrane</keyword>
<dbReference type="Proteomes" id="UP000280792">
    <property type="component" value="Unassembled WGS sequence"/>
</dbReference>
<keyword evidence="6 8" id="KW-1133">Transmembrane helix</keyword>
<dbReference type="AlphaFoldDB" id="A0A3P3VPK1"/>
<dbReference type="GO" id="GO:0042910">
    <property type="term" value="F:xenobiotic transmembrane transporter activity"/>
    <property type="evidence" value="ECO:0007669"/>
    <property type="project" value="TreeGrafter"/>
</dbReference>
<evidence type="ECO:0000256" key="2">
    <source>
        <dbReference type="ARBA" id="ARBA00022448"/>
    </source>
</evidence>
<accession>A0A3P3VPK1</accession>
<feature type="transmembrane region" description="Helical" evidence="8">
    <location>
        <begin position="462"/>
        <end position="480"/>
    </location>
</feature>
<feature type="transmembrane region" description="Helical" evidence="8">
    <location>
        <begin position="430"/>
        <end position="450"/>
    </location>
</feature>
<keyword evidence="2" id="KW-0813">Transport</keyword>
<sequence>MTFTDLYIKRPVLASVISLLILLLGVQAFQNLSIRQYPEIENSLITITTAYPGANADIIQGFITTPVQQAIASAEGIDYVTSSSQQSRSTVSAYIKLGYSANDALSEIQAKVAEVQNELPSEAEKPVISKSSARGSALMYISFFSEEMSNEQVTDYLARVVQPKLSTIDGVAEAELLGEKIFAMRIWLNPTRMAAYNVTAKEVRDAIRQNNFLTAAGETKGAYVATAVNALTDLKDSESFSNIVIKNQGDTLIRMRDIARVELNAENFDSYVAFNGISSVYFGITSTPSANPLEVIDRVRDRFPAITAQLPSGLQGRIVYDATEFIQASIDEVVKTLAEASLIVIFVVFFFLGSIRSVIIPVITIPLSIVGVLFFMLAMGYSINLLTLLAMVLAVGLVVDDAIVVVENIHRHLEEGLSPFDASIKGAREIALPVISMTITLAAVYAPIGFMGGLTGKLFSEFAFTLAGAVLISGVIALTLSPMMCAKLLRHDSNSSGLAHRLDVLFEKLRQGYHRQLHSVLNYRPVTLLMTLAVLLSIPFLYLFTKSELAPTEDQSIIFISAKAPKYANLDYLNRYTEDYQAIFEKFPEFSHSFLINGSGSVQQSIAGMALKPWDQRQRTQMELQPLVQKELSKIPGLQIFSFNMPSLPGAGGGMPIQFVVNTTADYQTLYQVSERLTQEARKSGLFMFVSNELRFDKPETQVLIDRDKAAQLGINMQDIGEAFSLLLGEARVNRFFLEGRSYKVIPQAERDMRNSRDWLEHYYVNTESGQKIPLSTLIRVESTTRPGQLNQFQQLNSSLVQGVMAPGVTIGDALEFLNEKSKELFPEGFSSDYSGLSRQYVEEGNKLFYTFLLSLMVIFLVLAAQFESFRDPLVILITVPLSICGAMIPLALDFATFNIYTQVGLVTLIGLISKHGILIVEFANKLQQQRGLSPREAVEEAASIRLRAVLMTTFAMVLGVVPLLLATGAGAVSRFDIGLVLATGMTIGTCFTLYVVPTIYTLLAARHARA</sequence>
<gene>
    <name evidence="9" type="primary">mexI</name>
    <name evidence="9" type="ORF">D0544_05960</name>
</gene>
<reference evidence="9 10" key="1">
    <citation type="submission" date="2018-08" db="EMBL/GenBank/DDBJ databases">
        <authorList>
            <person name="Khan S.A."/>
        </authorList>
    </citation>
    <scope>NUCLEOTIDE SEQUENCE [LARGE SCALE GENOMIC DNA]</scope>
    <source>
        <strain evidence="9 10">GTF-13</strain>
    </source>
</reference>
<evidence type="ECO:0000256" key="8">
    <source>
        <dbReference type="SAM" id="Phobius"/>
    </source>
</evidence>
<evidence type="ECO:0000313" key="9">
    <source>
        <dbReference type="EMBL" id="RRJ84645.1"/>
    </source>
</evidence>
<reference evidence="9 10" key="2">
    <citation type="submission" date="2018-12" db="EMBL/GenBank/DDBJ databases">
        <title>Simiduia agarivorans gen. nov., sp. nov., a marine, agarolytic bacterium isolated from shallow coastal water from Keelung, Taiwan.</title>
        <authorList>
            <person name="Shieh W.Y."/>
        </authorList>
    </citation>
    <scope>NUCLEOTIDE SEQUENCE [LARGE SCALE GENOMIC DNA]</scope>
    <source>
        <strain evidence="9 10">GTF-13</strain>
    </source>
</reference>
<evidence type="ECO:0000256" key="5">
    <source>
        <dbReference type="ARBA" id="ARBA00022692"/>
    </source>
</evidence>
<dbReference type="Gene3D" id="3.30.70.1430">
    <property type="entry name" value="Multidrug efflux transporter AcrB pore domain"/>
    <property type="match status" value="2"/>
</dbReference>
<evidence type="ECO:0000313" key="10">
    <source>
        <dbReference type="Proteomes" id="UP000280792"/>
    </source>
</evidence>
<dbReference type="EMBL" id="QWEZ01000001">
    <property type="protein sequence ID" value="RRJ84645.1"/>
    <property type="molecule type" value="Genomic_DNA"/>
</dbReference>
<dbReference type="SUPFAM" id="SSF82693">
    <property type="entry name" value="Multidrug efflux transporter AcrB pore domain, PN1, PN2, PC1 and PC2 subdomains"/>
    <property type="match status" value="4"/>
</dbReference>
<dbReference type="SUPFAM" id="SSF82866">
    <property type="entry name" value="Multidrug efflux transporter AcrB transmembrane domain"/>
    <property type="match status" value="2"/>
</dbReference>
<evidence type="ECO:0000256" key="7">
    <source>
        <dbReference type="ARBA" id="ARBA00023136"/>
    </source>
</evidence>